<name>A0ABQ9PFM8_9PEZI</name>
<accession>A0ABQ9PFM8</accession>
<sequence>MGNPEDNDWAFEQVISLVLLSSPLTQLFEVAYKTARPWNSRRQTPPGIRVSRPDTPGSTPSSCRNPCEILLGTLKITMIAVEMLASSTTSRPSGPLASDRIRHVGSQSNGVYNQTSEISQSDQRMLKRILELVIWCNEN</sequence>
<feature type="region of interest" description="Disordered" evidence="1">
    <location>
        <begin position="39"/>
        <end position="62"/>
    </location>
</feature>
<dbReference type="Proteomes" id="UP001169217">
    <property type="component" value="Unassembled WGS sequence"/>
</dbReference>
<gene>
    <name evidence="2" type="ORF">CLIM01_12987</name>
</gene>
<reference evidence="2" key="1">
    <citation type="submission" date="2023-04" db="EMBL/GenBank/DDBJ databases">
        <title>Colletotrichum limetticola genome sequence.</title>
        <authorList>
            <person name="Baroncelli R."/>
        </authorList>
    </citation>
    <scope>NUCLEOTIDE SEQUENCE</scope>
    <source>
        <strain evidence="2">KLA-Anderson</strain>
    </source>
</reference>
<comment type="caution">
    <text evidence="2">The sequence shown here is derived from an EMBL/GenBank/DDBJ whole genome shotgun (WGS) entry which is preliminary data.</text>
</comment>
<dbReference type="EMBL" id="JARUPT010000628">
    <property type="protein sequence ID" value="KAK0369659.1"/>
    <property type="molecule type" value="Genomic_DNA"/>
</dbReference>
<protein>
    <submittedName>
        <fullName evidence="2">Uncharacterized protein</fullName>
    </submittedName>
</protein>
<proteinExistence type="predicted"/>
<evidence type="ECO:0000313" key="3">
    <source>
        <dbReference type="Proteomes" id="UP001169217"/>
    </source>
</evidence>
<evidence type="ECO:0000313" key="2">
    <source>
        <dbReference type="EMBL" id="KAK0369659.1"/>
    </source>
</evidence>
<keyword evidence="3" id="KW-1185">Reference proteome</keyword>
<evidence type="ECO:0000256" key="1">
    <source>
        <dbReference type="SAM" id="MobiDB-lite"/>
    </source>
</evidence>
<organism evidence="2 3">
    <name type="scientific">Colletotrichum limetticola</name>
    <dbReference type="NCBI Taxonomy" id="1209924"/>
    <lineage>
        <taxon>Eukaryota</taxon>
        <taxon>Fungi</taxon>
        <taxon>Dikarya</taxon>
        <taxon>Ascomycota</taxon>
        <taxon>Pezizomycotina</taxon>
        <taxon>Sordariomycetes</taxon>
        <taxon>Hypocreomycetidae</taxon>
        <taxon>Glomerellales</taxon>
        <taxon>Glomerellaceae</taxon>
        <taxon>Colletotrichum</taxon>
        <taxon>Colletotrichum acutatum species complex</taxon>
    </lineage>
</organism>